<dbReference type="OMA" id="EVWGMLK"/>
<feature type="region of interest" description="Disordered" evidence="1">
    <location>
        <begin position="129"/>
        <end position="160"/>
    </location>
</feature>
<reference evidence="2 3" key="1">
    <citation type="journal article" date="2012" name="PLoS Pathog.">
        <title>Diverse lifestyles and strategies of plant pathogenesis encoded in the genomes of eighteen Dothideomycetes fungi.</title>
        <authorList>
            <person name="Ohm R.A."/>
            <person name="Feau N."/>
            <person name="Henrissat B."/>
            <person name="Schoch C.L."/>
            <person name="Horwitz B.A."/>
            <person name="Barry K.W."/>
            <person name="Condon B.J."/>
            <person name="Copeland A.C."/>
            <person name="Dhillon B."/>
            <person name="Glaser F."/>
            <person name="Hesse C.N."/>
            <person name="Kosti I."/>
            <person name="LaButti K."/>
            <person name="Lindquist E.A."/>
            <person name="Lucas S."/>
            <person name="Salamov A.A."/>
            <person name="Bradshaw R.E."/>
            <person name="Ciuffetti L."/>
            <person name="Hamelin R.C."/>
            <person name="Kema G.H.J."/>
            <person name="Lawrence C."/>
            <person name="Scott J.A."/>
            <person name="Spatafora J.W."/>
            <person name="Turgeon B.G."/>
            <person name="de Wit P.J.G.M."/>
            <person name="Zhong S."/>
            <person name="Goodwin S.B."/>
            <person name="Grigoriev I.V."/>
        </authorList>
    </citation>
    <scope>NUCLEOTIDE SEQUENCE [LARGE SCALE GENOMIC DNA]</scope>
    <source>
        <strain evidence="3">C5 / ATCC 48332 / race O</strain>
    </source>
</reference>
<dbReference type="Proteomes" id="UP000016936">
    <property type="component" value="Unassembled WGS sequence"/>
</dbReference>
<dbReference type="EMBL" id="KB445585">
    <property type="protein sequence ID" value="EMD86419.1"/>
    <property type="molecule type" value="Genomic_DNA"/>
</dbReference>
<evidence type="ECO:0000313" key="2">
    <source>
        <dbReference type="EMBL" id="EMD86419.1"/>
    </source>
</evidence>
<feature type="compositionally biased region" description="Basic and acidic residues" evidence="1">
    <location>
        <begin position="149"/>
        <end position="160"/>
    </location>
</feature>
<organism evidence="2 3">
    <name type="scientific">Cochliobolus heterostrophus (strain C5 / ATCC 48332 / race O)</name>
    <name type="common">Southern corn leaf blight fungus</name>
    <name type="synonym">Bipolaris maydis</name>
    <dbReference type="NCBI Taxonomy" id="701091"/>
    <lineage>
        <taxon>Eukaryota</taxon>
        <taxon>Fungi</taxon>
        <taxon>Dikarya</taxon>
        <taxon>Ascomycota</taxon>
        <taxon>Pezizomycotina</taxon>
        <taxon>Dothideomycetes</taxon>
        <taxon>Pleosporomycetidae</taxon>
        <taxon>Pleosporales</taxon>
        <taxon>Pleosporineae</taxon>
        <taxon>Pleosporaceae</taxon>
        <taxon>Bipolaris</taxon>
    </lineage>
</organism>
<sequence length="300" mass="34100">MALPTQTTQTTHFHQWGTLLVDWDGSGEPYLSYRGGAGEDGGDLTADLGDEEGCGGREGSEQLLGYRCEDGEAGEDDEVCGILGHEEEERGVREVLEEMLGEMKMVGEEHGKEMEEREVSTRFLIRRKPVPGRRSGPGRLSVPMGLEGQEGKKDLGVDGDKAVPEVDKRLPEVSAEEQMERMPIFYRYEQVSGEREEIKREAEDREVKKKENRGSVGRLAEVLKEEGLEVWGMLKYEGKELMAIMRYEGKELFEEVKEDGKELLDSWREERRWLSVVLRNEWRDGRVVIGKGIKKVVCYV</sequence>
<evidence type="ECO:0000313" key="3">
    <source>
        <dbReference type="Proteomes" id="UP000016936"/>
    </source>
</evidence>
<dbReference type="AlphaFoldDB" id="M2TIT6"/>
<protein>
    <submittedName>
        <fullName evidence="2">Uncharacterized protein</fullName>
    </submittedName>
</protein>
<gene>
    <name evidence="2" type="ORF">COCHEDRAFT_1160718</name>
</gene>
<keyword evidence="3" id="KW-1185">Reference proteome</keyword>
<dbReference type="HOGENOM" id="CLU_057353_0_0_1"/>
<evidence type="ECO:0000256" key="1">
    <source>
        <dbReference type="SAM" id="MobiDB-lite"/>
    </source>
</evidence>
<proteinExistence type="predicted"/>
<name>M2TIT6_COCH5</name>
<reference evidence="3" key="2">
    <citation type="journal article" date="2013" name="PLoS Genet.">
        <title>Comparative genome structure, secondary metabolite, and effector coding capacity across Cochliobolus pathogens.</title>
        <authorList>
            <person name="Condon B.J."/>
            <person name="Leng Y."/>
            <person name="Wu D."/>
            <person name="Bushley K.E."/>
            <person name="Ohm R.A."/>
            <person name="Otillar R."/>
            <person name="Martin J."/>
            <person name="Schackwitz W."/>
            <person name="Grimwood J."/>
            <person name="MohdZainudin N."/>
            <person name="Xue C."/>
            <person name="Wang R."/>
            <person name="Manning V.A."/>
            <person name="Dhillon B."/>
            <person name="Tu Z.J."/>
            <person name="Steffenson B.J."/>
            <person name="Salamov A."/>
            <person name="Sun H."/>
            <person name="Lowry S."/>
            <person name="LaButti K."/>
            <person name="Han J."/>
            <person name="Copeland A."/>
            <person name="Lindquist E."/>
            <person name="Barry K."/>
            <person name="Schmutz J."/>
            <person name="Baker S.E."/>
            <person name="Ciuffetti L.M."/>
            <person name="Grigoriev I.V."/>
            <person name="Zhong S."/>
            <person name="Turgeon B.G."/>
        </authorList>
    </citation>
    <scope>NUCLEOTIDE SEQUENCE [LARGE SCALE GENOMIC DNA]</scope>
    <source>
        <strain evidence="3">C5 / ATCC 48332 / race O</strain>
    </source>
</reference>
<accession>M2TIT6</accession>